<dbReference type="GeneID" id="43676846"/>
<dbReference type="eggNOG" id="arCOG06330">
    <property type="taxonomic scope" value="Archaea"/>
</dbReference>
<evidence type="ECO:0000313" key="1">
    <source>
        <dbReference type="EMBL" id="CCQ37523.1"/>
    </source>
</evidence>
<accession>M1Y4S0</accession>
<evidence type="ECO:0000313" key="2">
    <source>
        <dbReference type="Proteomes" id="UP000011867"/>
    </source>
</evidence>
<dbReference type="EMBL" id="HF582854">
    <property type="protein sequence ID" value="CCQ37523.1"/>
    <property type="molecule type" value="Genomic_DNA"/>
</dbReference>
<dbReference type="InterPro" id="IPR021377">
    <property type="entry name" value="DUF3006"/>
</dbReference>
<gene>
    <name evidence="1" type="ordered locus">Nmlp_3394</name>
</gene>
<reference evidence="1 2" key="1">
    <citation type="journal article" date="2013" name="Genome Announc.">
        <title>Genome of the haloarchaeon Natronomonas moolapensis, a neutrophilic member of a previously haloalkaliphilic genus.</title>
        <authorList>
            <person name="Dyall-Smith M.L."/>
            <person name="Pfeiffer F."/>
            <person name="Oberwinkler T."/>
            <person name="Klee K."/>
            <person name="Rampp M."/>
            <person name="Palm P."/>
            <person name="Gross K."/>
            <person name="Schuster S.C."/>
            <person name="Oesterhelt D."/>
        </authorList>
    </citation>
    <scope>NUCLEOTIDE SEQUENCE [LARGE SCALE GENOMIC DNA]</scope>
    <source>
        <strain evidence="2">DSM 18674 / JCM 14361 / 8.8.11</strain>
    </source>
</reference>
<name>M1Y4S0_NATM8</name>
<dbReference type="RefSeq" id="WP_015410264.1">
    <property type="nucleotide sequence ID" value="NC_020388.1"/>
</dbReference>
<dbReference type="STRING" id="268739.Nmlp_3394"/>
<protein>
    <submittedName>
        <fullName evidence="1">DUF3006 family protein</fullName>
    </submittedName>
</protein>
<dbReference type="OrthoDB" id="299121at2157"/>
<dbReference type="AlphaFoldDB" id="M1Y4S0"/>
<proteinExistence type="predicted"/>
<sequence length="95" mass="10175">MTLEGTYTGTVDRITGGTAVCLVEDDGETVAERRVPVEDLPAGTAAGDVCSFTFDGGTLVGIKASPERTAERRRRLRERFEALSEPLDGTQEENG</sequence>
<dbReference type="Pfam" id="PF11213">
    <property type="entry name" value="DUF3006"/>
    <property type="match status" value="1"/>
</dbReference>
<keyword evidence="2" id="KW-1185">Reference proteome</keyword>
<organism evidence="1 2">
    <name type="scientific">Natronomonas moolapensis (strain DSM 18674 / CECT 7526 / JCM 14361 / 8.8.11)</name>
    <dbReference type="NCBI Taxonomy" id="268739"/>
    <lineage>
        <taxon>Archaea</taxon>
        <taxon>Methanobacteriati</taxon>
        <taxon>Methanobacteriota</taxon>
        <taxon>Stenosarchaea group</taxon>
        <taxon>Halobacteria</taxon>
        <taxon>Halobacteriales</taxon>
        <taxon>Natronomonadaceae</taxon>
        <taxon>Natronomonas</taxon>
    </lineage>
</organism>
<dbReference type="KEGG" id="nmo:Nmlp_3394"/>
<dbReference type="HOGENOM" id="CLU_170810_0_0_2"/>
<dbReference type="Proteomes" id="UP000011867">
    <property type="component" value="Chromosome"/>
</dbReference>